<comment type="caution">
    <text evidence="1">The sequence shown here is derived from an EMBL/GenBank/DDBJ whole genome shotgun (WGS) entry which is preliminary data.</text>
</comment>
<protein>
    <recommendedName>
        <fullName evidence="2">Lipoprotein</fullName>
    </recommendedName>
</protein>
<sequence length="114" mass="13170">MNNKIIISVICLLTGCTGIDPARRPPDVVPVGNIYSEQCRTHGSATDSRCLQYQNTRKEVRAFFEKHTDYMNDDKKEARLFAEFNRLLDQQEYQRLSLSQLLETAHRNILASHD</sequence>
<proteinExistence type="predicted"/>
<dbReference type="AlphaFoldDB" id="A0A3V2NZP6"/>
<accession>A0A3V2NZP6</accession>
<dbReference type="PROSITE" id="PS51257">
    <property type="entry name" value="PROKAR_LIPOPROTEIN"/>
    <property type="match status" value="1"/>
</dbReference>
<name>A0A3V2NZP6_SALET</name>
<dbReference type="EMBL" id="AAACIV010000027">
    <property type="protein sequence ID" value="EAA7255333.1"/>
    <property type="molecule type" value="Genomic_DNA"/>
</dbReference>
<evidence type="ECO:0008006" key="2">
    <source>
        <dbReference type="Google" id="ProtNLM"/>
    </source>
</evidence>
<organism evidence="1">
    <name type="scientific">Salmonella enterica I</name>
    <dbReference type="NCBI Taxonomy" id="59201"/>
    <lineage>
        <taxon>Bacteria</taxon>
        <taxon>Pseudomonadati</taxon>
        <taxon>Pseudomonadota</taxon>
        <taxon>Gammaproteobacteria</taxon>
        <taxon>Enterobacterales</taxon>
        <taxon>Enterobacteriaceae</taxon>
        <taxon>Salmonella</taxon>
    </lineage>
</organism>
<reference evidence="1" key="1">
    <citation type="submission" date="2018-07" db="EMBL/GenBank/DDBJ databases">
        <authorList>
            <person name="Ashton P.M."/>
            <person name="Dallman T."/>
            <person name="Nair S."/>
            <person name="De Pinna E."/>
            <person name="Peters T."/>
            <person name="Grant K."/>
        </authorList>
    </citation>
    <scope>NUCLEOTIDE SEQUENCE [LARGE SCALE GENOMIC DNA]</scope>
    <source>
        <strain evidence="1">440016</strain>
    </source>
</reference>
<evidence type="ECO:0000313" key="1">
    <source>
        <dbReference type="EMBL" id="EAA7255333.1"/>
    </source>
</evidence>
<gene>
    <name evidence="1" type="ORF">DSF98_22145</name>
</gene>
<dbReference type="Proteomes" id="UP000839682">
    <property type="component" value="Unassembled WGS sequence"/>
</dbReference>